<evidence type="ECO:0000256" key="7">
    <source>
        <dbReference type="ARBA" id="ARBA00022692"/>
    </source>
</evidence>
<dbReference type="CDD" id="cd06225">
    <property type="entry name" value="HAMP"/>
    <property type="match status" value="1"/>
</dbReference>
<dbReference type="PROSITE" id="PS50885">
    <property type="entry name" value="HAMP"/>
    <property type="match status" value="1"/>
</dbReference>
<evidence type="ECO:0000256" key="12">
    <source>
        <dbReference type="SAM" id="Phobius"/>
    </source>
</evidence>
<dbReference type="InterPro" id="IPR005467">
    <property type="entry name" value="His_kinase_dom"/>
</dbReference>
<dbReference type="EMBL" id="JADKNH010000006">
    <property type="protein sequence ID" value="MBF4693552.1"/>
    <property type="molecule type" value="Genomic_DNA"/>
</dbReference>
<proteinExistence type="predicted"/>
<dbReference type="PANTHER" id="PTHR43065:SF47">
    <property type="match status" value="1"/>
</dbReference>
<evidence type="ECO:0000256" key="5">
    <source>
        <dbReference type="ARBA" id="ARBA00022553"/>
    </source>
</evidence>
<dbReference type="Proteomes" id="UP000614200">
    <property type="component" value="Unassembled WGS sequence"/>
</dbReference>
<sequence>MKWIRRSLANTLSFLIAGILLIVFSAIGLSSFKFMTQRVKMDLLEKTYIQSESISKDVANIFENAQLYTRQMALNHDILDYLKTVKTREDVKSSPYYPNVYDYLVKIKESNPVHFLAWVANEQANFYLDNFNTVPDVDYEVTKRPWYAVATHSDTVAFTPPYVEWDTRKTVISSILALRENNEIYGFVVVDIMLDAIPEIFKDTALSEYDKSFLVTDDGKYIYHEDSDKVMNASIYDSEDPLKPYIHAIFSPKPELVSIDYQGKPYYLMSYSIDNNKWHVITLLDRESINKSIYGIYFWIVFFMVIAFILAVGTIHLMVRRHTKPYELLVSFADDIASGDYSKNIPESHLSRADEMGMICNSFQSIITTFRNENVVLEEKISQKNKELELQYQYIIETEKAASLGNLVAGVAHEINTPLGVSISTTSHIELLNQKNLELIEQGKMTKADLIEYFEGIGEATHLLTNNLNRAAGLVKSFKKIAVNQSSEVRVKFNLKETIEDVILSLRGEYKRQQHQIQLNCDSAIELDSFPGAYSQIITNLIMNSIEHGFRDRMNGIIRIECQLQSDVLVLVYEDNGRGIDPEHMKKIFEPFFTTNRKNGNSGLGMNVVYNIITQTLLGKIVLESEVNRYTRFIIEVPVK</sequence>
<keyword evidence="16" id="KW-1185">Reference proteome</keyword>
<name>A0ABR9ZSW2_9FIRM</name>
<reference evidence="15 16" key="1">
    <citation type="submission" date="2020-11" db="EMBL/GenBank/DDBJ databases">
        <title>Fusibacter basophilias sp. nov.</title>
        <authorList>
            <person name="Qiu D."/>
        </authorList>
    </citation>
    <scope>NUCLEOTIDE SEQUENCE [LARGE SCALE GENOMIC DNA]</scope>
    <source>
        <strain evidence="15 16">Q10-2</strain>
    </source>
</reference>
<dbReference type="Gene3D" id="3.30.450.20">
    <property type="entry name" value="PAS domain"/>
    <property type="match status" value="2"/>
</dbReference>
<protein>
    <recommendedName>
        <fullName evidence="3">histidine kinase</fullName>
        <ecNumber evidence="3">2.7.13.3</ecNumber>
    </recommendedName>
</protein>
<dbReference type="SMART" id="SM00387">
    <property type="entry name" value="HATPase_c"/>
    <property type="match status" value="1"/>
</dbReference>
<feature type="transmembrane region" description="Helical" evidence="12">
    <location>
        <begin position="12"/>
        <end position="32"/>
    </location>
</feature>
<keyword evidence="6" id="KW-0808">Transferase</keyword>
<keyword evidence="5" id="KW-0597">Phosphoprotein</keyword>
<dbReference type="InterPro" id="IPR036890">
    <property type="entry name" value="HATPase_C_sf"/>
</dbReference>
<dbReference type="GO" id="GO:0016301">
    <property type="term" value="F:kinase activity"/>
    <property type="evidence" value="ECO:0007669"/>
    <property type="project" value="UniProtKB-KW"/>
</dbReference>
<evidence type="ECO:0000259" key="14">
    <source>
        <dbReference type="PROSITE" id="PS50885"/>
    </source>
</evidence>
<comment type="subcellular location">
    <subcellularLocation>
        <location evidence="2">Cell membrane</location>
        <topology evidence="2">Multi-pass membrane protein</topology>
    </subcellularLocation>
</comment>
<evidence type="ECO:0000313" key="16">
    <source>
        <dbReference type="Proteomes" id="UP000614200"/>
    </source>
</evidence>
<dbReference type="PANTHER" id="PTHR43065">
    <property type="entry name" value="SENSOR HISTIDINE KINASE"/>
    <property type="match status" value="1"/>
</dbReference>
<dbReference type="Gene3D" id="6.10.340.10">
    <property type="match status" value="1"/>
</dbReference>
<keyword evidence="8 15" id="KW-0418">Kinase</keyword>
<dbReference type="InterPro" id="IPR003594">
    <property type="entry name" value="HATPase_dom"/>
</dbReference>
<dbReference type="CDD" id="cd00082">
    <property type="entry name" value="HisKA"/>
    <property type="match status" value="1"/>
</dbReference>
<evidence type="ECO:0000256" key="2">
    <source>
        <dbReference type="ARBA" id="ARBA00004651"/>
    </source>
</evidence>
<keyword evidence="4" id="KW-1003">Cell membrane</keyword>
<comment type="caution">
    <text evidence="15">The sequence shown here is derived from an EMBL/GenBank/DDBJ whole genome shotgun (WGS) entry which is preliminary data.</text>
</comment>
<dbReference type="Pfam" id="PF02518">
    <property type="entry name" value="HATPase_c"/>
    <property type="match status" value="1"/>
</dbReference>
<gene>
    <name evidence="15" type="ORF">ISU02_10490</name>
</gene>
<accession>A0ABR9ZSW2</accession>
<feature type="domain" description="Histidine kinase" evidence="13">
    <location>
        <begin position="410"/>
        <end position="640"/>
    </location>
</feature>
<dbReference type="PROSITE" id="PS50109">
    <property type="entry name" value="HIS_KIN"/>
    <property type="match status" value="1"/>
</dbReference>
<dbReference type="Gene3D" id="3.30.565.10">
    <property type="entry name" value="Histidine kinase-like ATPase, C-terminal domain"/>
    <property type="match status" value="1"/>
</dbReference>
<dbReference type="InterPro" id="IPR003661">
    <property type="entry name" value="HisK_dim/P_dom"/>
</dbReference>
<dbReference type="CDD" id="cd00075">
    <property type="entry name" value="HATPase"/>
    <property type="match status" value="1"/>
</dbReference>
<dbReference type="Gene3D" id="1.10.287.130">
    <property type="match status" value="1"/>
</dbReference>
<evidence type="ECO:0000256" key="4">
    <source>
        <dbReference type="ARBA" id="ARBA00022475"/>
    </source>
</evidence>
<evidence type="ECO:0000256" key="6">
    <source>
        <dbReference type="ARBA" id="ARBA00022679"/>
    </source>
</evidence>
<evidence type="ECO:0000256" key="1">
    <source>
        <dbReference type="ARBA" id="ARBA00000085"/>
    </source>
</evidence>
<evidence type="ECO:0000256" key="9">
    <source>
        <dbReference type="ARBA" id="ARBA00022989"/>
    </source>
</evidence>
<feature type="domain" description="HAMP" evidence="14">
    <location>
        <begin position="320"/>
        <end position="375"/>
    </location>
</feature>
<dbReference type="SUPFAM" id="SSF158472">
    <property type="entry name" value="HAMP domain-like"/>
    <property type="match status" value="1"/>
</dbReference>
<comment type="catalytic activity">
    <reaction evidence="1">
        <text>ATP + protein L-histidine = ADP + protein N-phospho-L-histidine.</text>
        <dbReference type="EC" id="2.7.13.3"/>
    </reaction>
</comment>
<dbReference type="InterPro" id="IPR003660">
    <property type="entry name" value="HAMP_dom"/>
</dbReference>
<keyword evidence="11 12" id="KW-0472">Membrane</keyword>
<dbReference type="RefSeq" id="WP_194701797.1">
    <property type="nucleotide sequence ID" value="NZ_JADKNH010000006.1"/>
</dbReference>
<keyword evidence="9 12" id="KW-1133">Transmembrane helix</keyword>
<dbReference type="InterPro" id="IPR033479">
    <property type="entry name" value="dCache_1"/>
</dbReference>
<evidence type="ECO:0000256" key="8">
    <source>
        <dbReference type="ARBA" id="ARBA00022777"/>
    </source>
</evidence>
<keyword evidence="10" id="KW-0902">Two-component regulatory system</keyword>
<dbReference type="PRINTS" id="PR00344">
    <property type="entry name" value="BCTRLSENSOR"/>
</dbReference>
<dbReference type="SUPFAM" id="SSF55874">
    <property type="entry name" value="ATPase domain of HSP90 chaperone/DNA topoisomerase II/histidine kinase"/>
    <property type="match status" value="1"/>
</dbReference>
<evidence type="ECO:0000256" key="11">
    <source>
        <dbReference type="ARBA" id="ARBA00023136"/>
    </source>
</evidence>
<evidence type="ECO:0000256" key="10">
    <source>
        <dbReference type="ARBA" id="ARBA00023012"/>
    </source>
</evidence>
<feature type="transmembrane region" description="Helical" evidence="12">
    <location>
        <begin position="296"/>
        <end position="319"/>
    </location>
</feature>
<dbReference type="Pfam" id="PF02743">
    <property type="entry name" value="dCache_1"/>
    <property type="match status" value="1"/>
</dbReference>
<evidence type="ECO:0000256" key="3">
    <source>
        <dbReference type="ARBA" id="ARBA00012438"/>
    </source>
</evidence>
<organism evidence="15 16">
    <name type="scientific">Fusibacter ferrireducens</name>
    <dbReference type="NCBI Taxonomy" id="2785058"/>
    <lineage>
        <taxon>Bacteria</taxon>
        <taxon>Bacillati</taxon>
        <taxon>Bacillota</taxon>
        <taxon>Clostridia</taxon>
        <taxon>Eubacteriales</taxon>
        <taxon>Eubacteriales Family XII. Incertae Sedis</taxon>
        <taxon>Fusibacter</taxon>
    </lineage>
</organism>
<keyword evidence="7 12" id="KW-0812">Transmembrane</keyword>
<evidence type="ECO:0000313" key="15">
    <source>
        <dbReference type="EMBL" id="MBF4693552.1"/>
    </source>
</evidence>
<evidence type="ECO:0000259" key="13">
    <source>
        <dbReference type="PROSITE" id="PS50109"/>
    </source>
</evidence>
<dbReference type="EC" id="2.7.13.3" evidence="3"/>
<dbReference type="InterPro" id="IPR004358">
    <property type="entry name" value="Sig_transdc_His_kin-like_C"/>
</dbReference>